<proteinExistence type="predicted"/>
<sequence>MLRYQTVLFDLDGTIIDTNELIITSFLYILEKWFPGKFKREDIIPQMGKPLPEQMEFFGGADLREELVEAYRKYNVEVHDELVREFPHIMTALIELQKLGVTMGVVTTKQRVTAEKGAQLFGIDQFMKTFIVHQDTTHHKPHPEPILLAMKNVNADPRTTLMVGDSQYDIEGAHNAGVDAAGVAWSLKGPEFLKQFKPEYMLYDMRELISIVKGD</sequence>
<dbReference type="EC" id="3.6.1.1" evidence="1"/>
<dbReference type="InterPro" id="IPR050155">
    <property type="entry name" value="HAD-like_hydrolase_sf"/>
</dbReference>
<dbReference type="SFLD" id="SFLDG01129">
    <property type="entry name" value="C1.5:_HAD__Beta-PGM__Phosphata"/>
    <property type="match status" value="1"/>
</dbReference>
<dbReference type="Gene3D" id="3.40.50.1000">
    <property type="entry name" value="HAD superfamily/HAD-like"/>
    <property type="match status" value="1"/>
</dbReference>
<dbReference type="InterPro" id="IPR023214">
    <property type="entry name" value="HAD_sf"/>
</dbReference>
<dbReference type="SFLD" id="SFLDG01135">
    <property type="entry name" value="C1.5.6:_HAD__Beta-PGM__Phospha"/>
    <property type="match status" value="1"/>
</dbReference>
<dbReference type="InterPro" id="IPR036412">
    <property type="entry name" value="HAD-like_sf"/>
</dbReference>
<dbReference type="InterPro" id="IPR041492">
    <property type="entry name" value="HAD_2"/>
</dbReference>
<evidence type="ECO:0000313" key="2">
    <source>
        <dbReference type="Proteomes" id="UP001519343"/>
    </source>
</evidence>
<dbReference type="Proteomes" id="UP001519343">
    <property type="component" value="Unassembled WGS sequence"/>
</dbReference>
<dbReference type="PANTHER" id="PTHR43434">
    <property type="entry name" value="PHOSPHOGLYCOLATE PHOSPHATASE"/>
    <property type="match status" value="1"/>
</dbReference>
<dbReference type="Gene3D" id="1.10.150.240">
    <property type="entry name" value="Putative phosphatase, domain 2"/>
    <property type="match status" value="1"/>
</dbReference>
<dbReference type="Pfam" id="PF13419">
    <property type="entry name" value="HAD_2"/>
    <property type="match status" value="1"/>
</dbReference>
<keyword evidence="1" id="KW-0378">Hydrolase</keyword>
<dbReference type="RefSeq" id="WP_342453822.1">
    <property type="nucleotide sequence ID" value="NZ_JAGGKT010000007.1"/>
</dbReference>
<dbReference type="InterPro" id="IPR006439">
    <property type="entry name" value="HAD-SF_hydro_IA"/>
</dbReference>
<dbReference type="GO" id="GO:0004427">
    <property type="term" value="F:inorganic diphosphate phosphatase activity"/>
    <property type="evidence" value="ECO:0007669"/>
    <property type="project" value="UniProtKB-EC"/>
</dbReference>
<gene>
    <name evidence="1" type="ORF">J2Z37_002604</name>
</gene>
<reference evidence="1 2" key="1">
    <citation type="submission" date="2021-03" db="EMBL/GenBank/DDBJ databases">
        <title>Genomic Encyclopedia of Type Strains, Phase IV (KMG-IV): sequencing the most valuable type-strain genomes for metagenomic binning, comparative biology and taxonomic classification.</title>
        <authorList>
            <person name="Goeker M."/>
        </authorList>
    </citation>
    <scope>NUCLEOTIDE SEQUENCE [LARGE SCALE GENOMIC DNA]</scope>
    <source>
        <strain evidence="1 2">DSM 24738</strain>
    </source>
</reference>
<comment type="caution">
    <text evidence="1">The sequence shown here is derived from an EMBL/GenBank/DDBJ whole genome shotgun (WGS) entry which is preliminary data.</text>
</comment>
<dbReference type="EMBL" id="JAGGKT010000007">
    <property type="protein sequence ID" value="MBP1932596.1"/>
    <property type="molecule type" value="Genomic_DNA"/>
</dbReference>
<name>A0ABS4GQT5_9BACL</name>
<accession>A0ABS4GQT5</accession>
<dbReference type="PANTHER" id="PTHR43434:SF26">
    <property type="entry name" value="PYROPHOSPHATASE PPAX"/>
    <property type="match status" value="1"/>
</dbReference>
<dbReference type="NCBIfam" id="TIGR01549">
    <property type="entry name" value="HAD-SF-IA-v1"/>
    <property type="match status" value="1"/>
</dbReference>
<keyword evidence="2" id="KW-1185">Reference proteome</keyword>
<dbReference type="SFLD" id="SFLDS00003">
    <property type="entry name" value="Haloacid_Dehalogenase"/>
    <property type="match status" value="1"/>
</dbReference>
<protein>
    <submittedName>
        <fullName evidence="1">Pyrophosphatase PpaX</fullName>
        <ecNumber evidence="1">3.6.1.1</ecNumber>
    </submittedName>
</protein>
<organism evidence="1 2">
    <name type="scientific">Ammoniphilus resinae</name>
    <dbReference type="NCBI Taxonomy" id="861532"/>
    <lineage>
        <taxon>Bacteria</taxon>
        <taxon>Bacillati</taxon>
        <taxon>Bacillota</taxon>
        <taxon>Bacilli</taxon>
        <taxon>Bacillales</taxon>
        <taxon>Paenibacillaceae</taxon>
        <taxon>Aneurinibacillus group</taxon>
        <taxon>Ammoniphilus</taxon>
    </lineage>
</organism>
<dbReference type="SUPFAM" id="SSF56784">
    <property type="entry name" value="HAD-like"/>
    <property type="match status" value="1"/>
</dbReference>
<evidence type="ECO:0000313" key="1">
    <source>
        <dbReference type="EMBL" id="MBP1932596.1"/>
    </source>
</evidence>
<dbReference type="InterPro" id="IPR023198">
    <property type="entry name" value="PGP-like_dom2"/>
</dbReference>
<dbReference type="NCBIfam" id="NF009804">
    <property type="entry name" value="PRK13288.1"/>
    <property type="match status" value="1"/>
</dbReference>